<evidence type="ECO:0000259" key="1">
    <source>
        <dbReference type="Pfam" id="PF00535"/>
    </source>
</evidence>
<proteinExistence type="predicted"/>
<accession>A0AAT9GIF8</accession>
<evidence type="ECO:0000313" key="2">
    <source>
        <dbReference type="EMBL" id="BFG70366.1"/>
    </source>
</evidence>
<gene>
    <name evidence="2" type="ORF">KACHI17_12470</name>
</gene>
<dbReference type="InterPro" id="IPR029044">
    <property type="entry name" value="Nucleotide-diphossugar_trans"/>
</dbReference>
<dbReference type="InterPro" id="IPR001173">
    <property type="entry name" value="Glyco_trans_2-like"/>
</dbReference>
<feature type="domain" description="Glycosyltransferase 2-like" evidence="1">
    <location>
        <begin position="7"/>
        <end position="90"/>
    </location>
</feature>
<name>A0AAT9GIF8_9BACT</name>
<dbReference type="Pfam" id="PF00535">
    <property type="entry name" value="Glycos_transf_2"/>
    <property type="match status" value="1"/>
</dbReference>
<dbReference type="SUPFAM" id="SSF53448">
    <property type="entry name" value="Nucleotide-diphospho-sugar transferases"/>
    <property type="match status" value="1"/>
</dbReference>
<dbReference type="Gene3D" id="3.90.550.10">
    <property type="entry name" value="Spore Coat Polysaccharide Biosynthesis Protein SpsA, Chain A"/>
    <property type="match status" value="1"/>
</dbReference>
<sequence>MLGGLEYNVEIVIVDGMSSDNTKEIVMDLKSNYLKMNYIQMTKAEGFDKELDLGVVSSKGTFVWVFSDDDIITGKNINEVVKVLQSDNKLDLLLVNAAIWDKELNTCLKNTFIEHPECESTDVDELFEKFVDYMSFIGGCILRKEYWLNADATRYFGTLFVHVGIIFSSNEVRWKWINEPMIKIRYGNASWSSKAQNIWMRKWPDLLMSFDSVSLPIRRNKVSFGAISIFKKLVFFKAINCYDENMDLDIEYIKNKVFAKVLMRLVTIMPQRFCFILSYVSASLQNKETMLYDLKISSK</sequence>
<protein>
    <recommendedName>
        <fullName evidence="1">Glycosyltransferase 2-like domain-containing protein</fullName>
    </recommendedName>
</protein>
<reference evidence="2" key="1">
    <citation type="submission" date="2024-02" db="EMBL/GenBank/DDBJ databases">
        <title>Sediminibacterium planktonica sp. nov. and Sediminibacterium longus sp. nov., isolated from surface lake and river water.</title>
        <authorList>
            <person name="Watanabe K."/>
            <person name="Takemine S."/>
            <person name="Ishii Y."/>
            <person name="Ogata Y."/>
            <person name="Shindo C."/>
            <person name="Suda W."/>
        </authorList>
    </citation>
    <scope>NUCLEOTIDE SEQUENCE</scope>
    <source>
        <strain evidence="2">KACHI17</strain>
    </source>
</reference>
<dbReference type="AlphaFoldDB" id="A0AAT9GIF8"/>
<dbReference type="EMBL" id="AP029612">
    <property type="protein sequence ID" value="BFG70366.1"/>
    <property type="molecule type" value="Genomic_DNA"/>
</dbReference>
<organism evidence="2">
    <name type="scientific">Sediminibacterium sp. KACHI17</name>
    <dbReference type="NCBI Taxonomy" id="1751071"/>
    <lineage>
        <taxon>Bacteria</taxon>
        <taxon>Pseudomonadati</taxon>
        <taxon>Bacteroidota</taxon>
        <taxon>Chitinophagia</taxon>
        <taxon>Chitinophagales</taxon>
        <taxon>Chitinophagaceae</taxon>
        <taxon>Sediminibacterium</taxon>
    </lineage>
</organism>